<reference evidence="2" key="1">
    <citation type="submission" date="2016-08" db="EMBL/GenBank/DDBJ databases">
        <authorList>
            <person name="Seilhamer J.J."/>
        </authorList>
    </citation>
    <scope>NUCLEOTIDE SEQUENCE</scope>
    <source>
        <strain evidence="2">86</strain>
    </source>
</reference>
<gene>
    <name evidence="2" type="ORF">KL86PLE_40903</name>
</gene>
<feature type="compositionally biased region" description="Basic and acidic residues" evidence="1">
    <location>
        <begin position="73"/>
        <end position="85"/>
    </location>
</feature>
<evidence type="ECO:0000256" key="1">
    <source>
        <dbReference type="SAM" id="MobiDB-lite"/>
    </source>
</evidence>
<accession>A0A212LHW5</accession>
<evidence type="ECO:0000313" key="2">
    <source>
        <dbReference type="EMBL" id="SCM77098.1"/>
    </source>
</evidence>
<organism evidence="2">
    <name type="scientific">uncultured Pleomorphomonas sp</name>
    <dbReference type="NCBI Taxonomy" id="442121"/>
    <lineage>
        <taxon>Bacteria</taxon>
        <taxon>Pseudomonadati</taxon>
        <taxon>Pseudomonadota</taxon>
        <taxon>Alphaproteobacteria</taxon>
        <taxon>Hyphomicrobiales</taxon>
        <taxon>Pleomorphomonadaceae</taxon>
        <taxon>Pleomorphomonas</taxon>
        <taxon>environmental samples</taxon>
    </lineage>
</organism>
<dbReference type="EMBL" id="FMJD01000008">
    <property type="protein sequence ID" value="SCM77098.1"/>
    <property type="molecule type" value="Genomic_DNA"/>
</dbReference>
<feature type="compositionally biased region" description="Basic residues" evidence="1">
    <location>
        <begin position="47"/>
        <end position="58"/>
    </location>
</feature>
<proteinExistence type="predicted"/>
<feature type="compositionally biased region" description="Basic and acidic residues" evidence="1">
    <location>
        <begin position="28"/>
        <end position="45"/>
    </location>
</feature>
<feature type="compositionally biased region" description="Basic residues" evidence="1">
    <location>
        <begin position="1"/>
        <end position="14"/>
    </location>
</feature>
<name>A0A212LHW5_9HYPH</name>
<protein>
    <submittedName>
        <fullName evidence="2">Uncharacterized protein</fullName>
    </submittedName>
</protein>
<feature type="region of interest" description="Disordered" evidence="1">
    <location>
        <begin position="1"/>
        <end position="85"/>
    </location>
</feature>
<sequence>MEKRIARKAGKGRRGIMASDDGTARGGAGRDAKAERERRLAEALRRNLMKRKAQVRGRRAGEADQRAGLAGARPDDHKPDGSGQE</sequence>
<dbReference type="AlphaFoldDB" id="A0A212LHW5"/>